<feature type="transmembrane region" description="Helical" evidence="5">
    <location>
        <begin position="382"/>
        <end position="405"/>
    </location>
</feature>
<name>A0AAV5RKZ3_STABA</name>
<protein>
    <recommendedName>
        <fullName evidence="11">Nodulin-like domain-containing protein</fullName>
    </recommendedName>
</protein>
<reference evidence="9 10" key="1">
    <citation type="journal article" date="2023" name="Elife">
        <title>Identification of key yeast species and microbe-microbe interactions impacting larval growth of Drosophila in the wild.</title>
        <authorList>
            <person name="Mure A."/>
            <person name="Sugiura Y."/>
            <person name="Maeda R."/>
            <person name="Honda K."/>
            <person name="Sakurai N."/>
            <person name="Takahashi Y."/>
            <person name="Watada M."/>
            <person name="Katoh T."/>
            <person name="Gotoh A."/>
            <person name="Gotoh Y."/>
            <person name="Taniguchi I."/>
            <person name="Nakamura K."/>
            <person name="Hayashi T."/>
            <person name="Katayama T."/>
            <person name="Uemura T."/>
            <person name="Hattori Y."/>
        </authorList>
    </citation>
    <scope>NUCLEOTIDE SEQUENCE [LARGE SCALE GENOMIC DNA]</scope>
    <source>
        <strain evidence="9 10">SB-73</strain>
    </source>
</reference>
<feature type="transmembrane region" description="Helical" evidence="5">
    <location>
        <begin position="99"/>
        <end position="123"/>
    </location>
</feature>
<dbReference type="InterPro" id="IPR056555">
    <property type="entry name" value="NFD4_C"/>
</dbReference>
<feature type="transmembrane region" description="Helical" evidence="5">
    <location>
        <begin position="425"/>
        <end position="444"/>
    </location>
</feature>
<dbReference type="AlphaFoldDB" id="A0AAV5RKZ3"/>
<dbReference type="PANTHER" id="PTHR21576:SF158">
    <property type="entry name" value="RIBOSOMAL RNA-PROCESSING PROTEIN 12-LIKE CONSERVED DOMAIN-CONTAINING PROTEIN"/>
    <property type="match status" value="1"/>
</dbReference>
<feature type="transmembrane region" description="Helical" evidence="5">
    <location>
        <begin position="233"/>
        <end position="252"/>
    </location>
</feature>
<evidence type="ECO:0000256" key="4">
    <source>
        <dbReference type="ARBA" id="ARBA00023136"/>
    </source>
</evidence>
<feature type="chain" id="PRO_5043473090" description="Nodulin-like domain-containing protein" evidence="6">
    <location>
        <begin position="23"/>
        <end position="458"/>
    </location>
</feature>
<keyword evidence="2 5" id="KW-0812">Transmembrane</keyword>
<dbReference type="SUPFAM" id="SSF103473">
    <property type="entry name" value="MFS general substrate transporter"/>
    <property type="match status" value="1"/>
</dbReference>
<keyword evidence="10" id="KW-1185">Reference proteome</keyword>
<evidence type="ECO:0000259" key="8">
    <source>
        <dbReference type="Pfam" id="PF23262"/>
    </source>
</evidence>
<gene>
    <name evidence="9" type="ORF">DASB73_027790</name>
</gene>
<evidence type="ECO:0000313" key="9">
    <source>
        <dbReference type="EMBL" id="GMM51816.1"/>
    </source>
</evidence>
<proteinExistence type="predicted"/>
<feature type="transmembrane region" description="Helical" evidence="5">
    <location>
        <begin position="68"/>
        <end position="93"/>
    </location>
</feature>
<dbReference type="InterPro" id="IPR036259">
    <property type="entry name" value="MFS_trans_sf"/>
</dbReference>
<feature type="transmembrane region" description="Helical" evidence="5">
    <location>
        <begin position="322"/>
        <end position="342"/>
    </location>
</feature>
<dbReference type="Pfam" id="PF06813">
    <property type="entry name" value="Nodulin-like"/>
    <property type="match status" value="1"/>
</dbReference>
<evidence type="ECO:0000256" key="2">
    <source>
        <dbReference type="ARBA" id="ARBA00022692"/>
    </source>
</evidence>
<feature type="transmembrane region" description="Helical" evidence="5">
    <location>
        <begin position="348"/>
        <end position="370"/>
    </location>
</feature>
<keyword evidence="3 5" id="KW-1133">Transmembrane helix</keyword>
<dbReference type="InterPro" id="IPR010658">
    <property type="entry name" value="Nodulin-like"/>
</dbReference>
<evidence type="ECO:0000256" key="5">
    <source>
        <dbReference type="SAM" id="Phobius"/>
    </source>
</evidence>
<feature type="domain" description="NFD4 C-terminal" evidence="8">
    <location>
        <begin position="287"/>
        <end position="446"/>
    </location>
</feature>
<comment type="caution">
    <text evidence="9">The sequence shown here is derived from an EMBL/GenBank/DDBJ whole genome shotgun (WGS) entry which is preliminary data.</text>
</comment>
<evidence type="ECO:0000256" key="3">
    <source>
        <dbReference type="ARBA" id="ARBA00022989"/>
    </source>
</evidence>
<evidence type="ECO:0000259" key="7">
    <source>
        <dbReference type="Pfam" id="PF06813"/>
    </source>
</evidence>
<dbReference type="EMBL" id="BTGC01000008">
    <property type="protein sequence ID" value="GMM51816.1"/>
    <property type="molecule type" value="Genomic_DNA"/>
</dbReference>
<keyword evidence="6" id="KW-0732">Signal</keyword>
<dbReference type="Proteomes" id="UP001362899">
    <property type="component" value="Unassembled WGS sequence"/>
</dbReference>
<sequence length="458" mass="48699">MSRLFCLVSCFLLTVGSGTVYAFSAYAPQLTERLGLSVKTVSFIGMIGNFAMAISGPFAGVIIDTRGFLIPIVIGMITGTLGYLILLICYTNIIADVFLLGTALCLVGVGSTFAFGSAVKCAAINFPSMRGSATAITISGYGLSAFAMSIFVQIAHHLNSFKDIPESELMLKVLLVIPTVLQAIALPTVVKYQKTATPSSKSNSQILSTIPTTINNGDSEMPRGLKLMKNSLFKLYFVILGLLSGMGQSYIYTCGYMVKALLTTVVQKGSRLSTPEVVFDPELITATQSSQVAVLSLSNCCGRLVGGLVSDFFNYKLKIRRLNALFLAAGISAVANGITAHVTEAGSLWVATVLTGLFYGMSLGIFPGIISDEFGVDNLSSNWGTIALAPIPISTLLTVRVGRIFDSHSDSNGICIGGQCFNEAYILNIGLSGLVFILLAFALNTTQDKRIKEKSLVH</sequence>
<dbReference type="PANTHER" id="PTHR21576">
    <property type="entry name" value="UNCHARACTERIZED NODULIN-LIKE PROTEIN"/>
    <property type="match status" value="1"/>
</dbReference>
<accession>A0AAV5RKZ3</accession>
<organism evidence="9 10">
    <name type="scientific">Starmerella bacillaris</name>
    <name type="common">Yeast</name>
    <name type="synonym">Candida zemplinina</name>
    <dbReference type="NCBI Taxonomy" id="1247836"/>
    <lineage>
        <taxon>Eukaryota</taxon>
        <taxon>Fungi</taxon>
        <taxon>Dikarya</taxon>
        <taxon>Ascomycota</taxon>
        <taxon>Saccharomycotina</taxon>
        <taxon>Dipodascomycetes</taxon>
        <taxon>Dipodascales</taxon>
        <taxon>Trichomonascaceae</taxon>
        <taxon>Starmerella</taxon>
    </lineage>
</organism>
<dbReference type="Pfam" id="PF23262">
    <property type="entry name" value="NFD4_C"/>
    <property type="match status" value="1"/>
</dbReference>
<feature type="signal peptide" evidence="6">
    <location>
        <begin position="1"/>
        <end position="22"/>
    </location>
</feature>
<comment type="subcellular location">
    <subcellularLocation>
        <location evidence="1">Membrane</location>
        <topology evidence="1">Multi-pass membrane protein</topology>
    </subcellularLocation>
</comment>
<dbReference type="GO" id="GO:0000329">
    <property type="term" value="C:fungal-type vacuole membrane"/>
    <property type="evidence" value="ECO:0007669"/>
    <property type="project" value="TreeGrafter"/>
</dbReference>
<evidence type="ECO:0000313" key="10">
    <source>
        <dbReference type="Proteomes" id="UP001362899"/>
    </source>
</evidence>
<feature type="domain" description="Nodulin-like" evidence="7">
    <location>
        <begin position="5"/>
        <end position="205"/>
    </location>
</feature>
<dbReference type="Gene3D" id="1.20.1250.20">
    <property type="entry name" value="MFS general substrate transporter like domains"/>
    <property type="match status" value="1"/>
</dbReference>
<evidence type="ECO:0000256" key="1">
    <source>
        <dbReference type="ARBA" id="ARBA00004141"/>
    </source>
</evidence>
<evidence type="ECO:0008006" key="11">
    <source>
        <dbReference type="Google" id="ProtNLM"/>
    </source>
</evidence>
<feature type="transmembrane region" description="Helical" evidence="5">
    <location>
        <begin position="169"/>
        <end position="190"/>
    </location>
</feature>
<feature type="transmembrane region" description="Helical" evidence="5">
    <location>
        <begin position="135"/>
        <end position="157"/>
    </location>
</feature>
<keyword evidence="4 5" id="KW-0472">Membrane</keyword>
<feature type="transmembrane region" description="Helical" evidence="5">
    <location>
        <begin position="41"/>
        <end position="61"/>
    </location>
</feature>
<evidence type="ECO:0000256" key="6">
    <source>
        <dbReference type="SAM" id="SignalP"/>
    </source>
</evidence>